<reference evidence="1 2" key="1">
    <citation type="submission" date="2019-12" db="EMBL/GenBank/DDBJ databases">
        <title>Enteriobacteria Tanzani isolates_8377-8380.</title>
        <authorList>
            <person name="Subbiah M."/>
            <person name="Call D."/>
        </authorList>
    </citation>
    <scope>NUCLEOTIDE SEQUENCE [LARGE SCALE GENOMIC DNA]</scope>
    <source>
        <strain evidence="1 2">8379wE2</strain>
    </source>
</reference>
<organism evidence="1 2">
    <name type="scientific">Escherichia coli</name>
    <dbReference type="NCBI Taxonomy" id="562"/>
    <lineage>
        <taxon>Bacteria</taxon>
        <taxon>Pseudomonadati</taxon>
        <taxon>Pseudomonadota</taxon>
        <taxon>Gammaproteobacteria</taxon>
        <taxon>Enterobacterales</taxon>
        <taxon>Enterobacteriaceae</taxon>
        <taxon>Escherichia</taxon>
    </lineage>
</organism>
<accession>A0A8T5ZR08</accession>
<evidence type="ECO:0000313" key="2">
    <source>
        <dbReference type="Proteomes" id="UP000460875"/>
    </source>
</evidence>
<dbReference type="InterPro" id="IPR037171">
    <property type="entry name" value="NagB/RpiA_transferase-like"/>
</dbReference>
<dbReference type="Proteomes" id="UP000460875">
    <property type="component" value="Unassembled WGS sequence"/>
</dbReference>
<feature type="non-terminal residue" evidence="1">
    <location>
        <position position="52"/>
    </location>
</feature>
<dbReference type="SUPFAM" id="SSF100950">
    <property type="entry name" value="NagB/RpiA/CoA transferase-like"/>
    <property type="match status" value="1"/>
</dbReference>
<proteinExistence type="predicted"/>
<comment type="caution">
    <text evidence="1">The sequence shown here is derived from an EMBL/GenBank/DDBJ whole genome shotgun (WGS) entry which is preliminary data.</text>
</comment>
<dbReference type="Pfam" id="PF02550">
    <property type="entry name" value="AcetylCoA_hydro"/>
    <property type="match status" value="1"/>
</dbReference>
<gene>
    <name evidence="1" type="ORF">GP975_29800</name>
</gene>
<dbReference type="EMBL" id="WTQT01001452">
    <property type="protein sequence ID" value="MWR42156.1"/>
    <property type="molecule type" value="Genomic_DNA"/>
</dbReference>
<dbReference type="AlphaFoldDB" id="A0A8T5ZR08"/>
<sequence>METQWTRMTADEAAEIIQHNDMVAFSGFTPAGSPKALPTAIARRANEQHEAK</sequence>
<dbReference type="GO" id="GO:0008410">
    <property type="term" value="F:CoA-transferase activity"/>
    <property type="evidence" value="ECO:0007669"/>
    <property type="project" value="InterPro"/>
</dbReference>
<dbReference type="InterPro" id="IPR003702">
    <property type="entry name" value="ActCoA_hydro_N"/>
</dbReference>
<name>A0A8T5ZR08_ECOLX</name>
<evidence type="ECO:0000313" key="1">
    <source>
        <dbReference type="EMBL" id="MWR42156.1"/>
    </source>
</evidence>
<protein>
    <submittedName>
        <fullName evidence="1">Uncharacterized protein</fullName>
    </submittedName>
</protein>
<dbReference type="Gene3D" id="3.40.1080.10">
    <property type="entry name" value="Glutaconate Coenzyme A-transferase"/>
    <property type="match status" value="1"/>
</dbReference>